<comment type="caution">
    <text evidence="3">The sequence shown here is derived from an EMBL/GenBank/DDBJ whole genome shotgun (WGS) entry which is preliminary data.</text>
</comment>
<feature type="compositionally biased region" description="Acidic residues" evidence="1">
    <location>
        <begin position="85"/>
        <end position="97"/>
    </location>
</feature>
<keyword evidence="4" id="KW-1185">Reference proteome</keyword>
<dbReference type="InterPro" id="IPR032327">
    <property type="entry name" value="DUF4854"/>
</dbReference>
<evidence type="ECO:0000256" key="2">
    <source>
        <dbReference type="SAM" id="Phobius"/>
    </source>
</evidence>
<gene>
    <name evidence="3" type="ORF">GSD1FS_0842</name>
</gene>
<organism evidence="3 4">
    <name type="scientific">Bifidobacterium canis</name>
    <dbReference type="NCBI Taxonomy" id="2610880"/>
    <lineage>
        <taxon>Bacteria</taxon>
        <taxon>Bacillati</taxon>
        <taxon>Actinomycetota</taxon>
        <taxon>Actinomycetes</taxon>
        <taxon>Bifidobacteriales</taxon>
        <taxon>Bifidobacteriaceae</taxon>
        <taxon>Bifidobacterium</taxon>
    </lineage>
</organism>
<accession>A0A7K1J4D5</accession>
<keyword evidence="2" id="KW-0812">Transmembrane</keyword>
<evidence type="ECO:0008006" key="5">
    <source>
        <dbReference type="Google" id="ProtNLM"/>
    </source>
</evidence>
<dbReference type="Pfam" id="PF16146">
    <property type="entry name" value="DUF4854"/>
    <property type="match status" value="1"/>
</dbReference>
<name>A0A7K1J4D5_9BIFI</name>
<protein>
    <recommendedName>
        <fullName evidence="5">DUF4190 domain-containing protein</fullName>
    </recommendedName>
</protein>
<reference evidence="3 4" key="1">
    <citation type="submission" date="2019-09" db="EMBL/GenBank/DDBJ databases">
        <title>Bifidobacterium canis sp. nov., isolated from the digestive tract of German Shepherd dog puppy.</title>
        <authorList>
            <person name="Bunesova V."/>
        </authorList>
    </citation>
    <scope>NUCLEOTIDE SEQUENCE [LARGE SCALE GENOMIC DNA]</scope>
    <source>
        <strain evidence="3 4">GSD1FS</strain>
    </source>
</reference>
<proteinExistence type="predicted"/>
<sequence length="210" mass="22185">MPLVGLIVSIVAMVKINKHGGSKTSKNLSLAGTIVGGIFTAIYIIVAVIAISVGVNAVNDYASSQPSRSPSTSISPSKSPSDDSSSLEDDLDDDLDDLDIEGQLSRGATLEDMLKNPQVKQELEKQMGNMPEGMTADITAQGNTLVMTIDMDSTYASTVDSTRSVYDNLAQEMADELNSSGSSTKYSVRLIITSEGKTLYDKTATSSSTN</sequence>
<evidence type="ECO:0000313" key="4">
    <source>
        <dbReference type="Proteomes" id="UP000487882"/>
    </source>
</evidence>
<feature type="compositionally biased region" description="Low complexity" evidence="1">
    <location>
        <begin position="61"/>
        <end position="84"/>
    </location>
</feature>
<dbReference type="AlphaFoldDB" id="A0A7K1J4D5"/>
<keyword evidence="2" id="KW-0472">Membrane</keyword>
<keyword evidence="2" id="KW-1133">Transmembrane helix</keyword>
<dbReference type="EMBL" id="WNLP01000003">
    <property type="protein sequence ID" value="MUH59513.1"/>
    <property type="molecule type" value="Genomic_DNA"/>
</dbReference>
<dbReference type="Proteomes" id="UP000487882">
    <property type="component" value="Unassembled WGS sequence"/>
</dbReference>
<feature type="transmembrane region" description="Helical" evidence="2">
    <location>
        <begin position="34"/>
        <end position="58"/>
    </location>
</feature>
<evidence type="ECO:0000313" key="3">
    <source>
        <dbReference type="EMBL" id="MUH59513.1"/>
    </source>
</evidence>
<feature type="region of interest" description="Disordered" evidence="1">
    <location>
        <begin position="61"/>
        <end position="97"/>
    </location>
</feature>
<evidence type="ECO:0000256" key="1">
    <source>
        <dbReference type="SAM" id="MobiDB-lite"/>
    </source>
</evidence>